<feature type="compositionally biased region" description="Basic and acidic residues" evidence="2">
    <location>
        <begin position="228"/>
        <end position="237"/>
    </location>
</feature>
<feature type="compositionally biased region" description="Polar residues" evidence="2">
    <location>
        <begin position="192"/>
        <end position="216"/>
    </location>
</feature>
<feature type="domain" description="AAA+ ATPase" evidence="3">
    <location>
        <begin position="515"/>
        <end position="743"/>
    </location>
</feature>
<dbReference type="GeneID" id="22913335"/>
<accession>A0A023B595</accession>
<proteinExistence type="predicted"/>
<reference evidence="4" key="1">
    <citation type="submission" date="2013-12" db="EMBL/GenBank/DDBJ databases">
        <authorList>
            <person name="Omoto C.K."/>
            <person name="Sibley D."/>
            <person name="Venepally P."/>
            <person name="Hadjithomas M."/>
            <person name="Karamycheva S."/>
            <person name="Brunk B."/>
            <person name="Roos D."/>
            <person name="Caler E."/>
            <person name="Lorenzi H."/>
        </authorList>
    </citation>
    <scope>NUCLEOTIDE SEQUENCE</scope>
</reference>
<dbReference type="InterPro" id="IPR003593">
    <property type="entry name" value="AAA+_ATPase"/>
</dbReference>
<dbReference type="GO" id="GO:0003688">
    <property type="term" value="F:DNA replication origin binding"/>
    <property type="evidence" value="ECO:0007669"/>
    <property type="project" value="TreeGrafter"/>
</dbReference>
<feature type="compositionally biased region" description="Low complexity" evidence="2">
    <location>
        <begin position="301"/>
        <end position="315"/>
    </location>
</feature>
<dbReference type="InterPro" id="IPR027417">
    <property type="entry name" value="P-loop_NTPase"/>
</dbReference>
<organism evidence="4 5">
    <name type="scientific">Gregarina niphandrodes</name>
    <name type="common">Septate eugregarine</name>
    <dbReference type="NCBI Taxonomy" id="110365"/>
    <lineage>
        <taxon>Eukaryota</taxon>
        <taxon>Sar</taxon>
        <taxon>Alveolata</taxon>
        <taxon>Apicomplexa</taxon>
        <taxon>Conoidasida</taxon>
        <taxon>Gregarinasina</taxon>
        <taxon>Eugregarinorida</taxon>
        <taxon>Gregarinidae</taxon>
        <taxon>Gregarina</taxon>
    </lineage>
</organism>
<dbReference type="EMBL" id="AFNH02000697">
    <property type="protein sequence ID" value="EZG59053.1"/>
    <property type="molecule type" value="Genomic_DNA"/>
</dbReference>
<protein>
    <recommendedName>
        <fullName evidence="3">AAA+ ATPase domain-containing protein</fullName>
    </recommendedName>
</protein>
<feature type="compositionally biased region" description="Basic and acidic residues" evidence="2">
    <location>
        <begin position="394"/>
        <end position="432"/>
    </location>
</feature>
<evidence type="ECO:0000259" key="3">
    <source>
        <dbReference type="SMART" id="SM00382"/>
    </source>
</evidence>
<evidence type="ECO:0000313" key="4">
    <source>
        <dbReference type="EMBL" id="EZG59053.1"/>
    </source>
</evidence>
<dbReference type="GO" id="GO:0006270">
    <property type="term" value="P:DNA replication initiation"/>
    <property type="evidence" value="ECO:0007669"/>
    <property type="project" value="TreeGrafter"/>
</dbReference>
<sequence>MGLGVDSDDESRSISPRAASRAASKAASRAASKVASKVLNDAKRTHARDTTNRRLGTALARQVNGMPRLAMEADLAPAKKATTQDRTAFSRNADKHQGLPKTKLAKAKKPSQATTAKVTPAKFTPAKAAPARGTVAKRTGAKETAAKVSPAKDTVPIKAAPVSAAKIARSGPVKSAQDKSVQTRAIQVRSAQIRSVQPKAQTALHESNQKANTAPSSVVGKKTQMRRRPWEQIHEENSSSPSEVSSCDDGSLLSQGLGGHRSHSLVLMLSEEEKKESDPTISGRVPTEQSSEHAFEAAKGVVRSGDVRSAAAAGRRGARYKRQRTRQMIDAGKRLRDSPLDSDQLDSPPDPLGAKGLDSYRSESESVGGDCDRVAQGGCETPGFESDGPADQGSSEREGSEADGRSDERDDADGRSDERDGADVRSNERSSVSERSPVAEGESFFPSSSLDKWEAAPFAGLQSVSGTGDEGRLGGAVVDGCVARFNEQVRATEMAEIRRFVEENRRGRRPCGNLSGRVMIVEGTTGTGKTSTIDCLLTKYGEWGWRTAKVHGRSESGKLEDIIETLVATYSQGNRPVWTPAKVGSIMKTVFSRPHKVDSRRFTFGAGAGAISAGAISAGENGGIENGGIGNGGIENGGIENGGPENGGDGGIGNGGPENGGLGNSGLLRLSELMESGCSLIIFVDEMDMLDRLSKNYYHSENCLRQLLYLCEAHLHNALLIGATNDPGFIACLSRKYSVERIRSVKFDHYTYEQMVSIIKSINQNVNTDNAGLQYGIRKIASQKGDFRQILDLLFRADETETTFKTTKSSKSSSFAEATTSATSTVTHDQFNVYNKTSTKLVDHGLVEGESSGPGTALNELAKIQDLLGKEYKTDIMRVVDTIQEIPILYQEISASIMIIVNKNRSHMNLDINSIYNLYRDMCSQMGNEYVPLSSFENCLTVLQMQQIVKNLTLCTPMTSSVRKRSRTPAGKTPMSRSRPPILKAIDNAGKVDFVLNARQAAVAFNKLKAKRVCGFTLLSISDEYFDD</sequence>
<dbReference type="Gene3D" id="3.40.50.300">
    <property type="entry name" value="P-loop containing nucleotide triphosphate hydrolases"/>
    <property type="match status" value="1"/>
</dbReference>
<feature type="region of interest" description="Disordered" evidence="2">
    <location>
        <begin position="167"/>
        <end position="186"/>
    </location>
</feature>
<dbReference type="Proteomes" id="UP000019763">
    <property type="component" value="Unassembled WGS sequence"/>
</dbReference>
<feature type="region of interest" description="Disordered" evidence="2">
    <location>
        <begin position="635"/>
        <end position="658"/>
    </location>
</feature>
<keyword evidence="5" id="KW-1185">Reference proteome</keyword>
<dbReference type="GO" id="GO:0005634">
    <property type="term" value="C:nucleus"/>
    <property type="evidence" value="ECO:0007669"/>
    <property type="project" value="TreeGrafter"/>
</dbReference>
<dbReference type="RefSeq" id="XP_011130919.1">
    <property type="nucleotide sequence ID" value="XM_011132617.1"/>
</dbReference>
<dbReference type="GO" id="GO:0033314">
    <property type="term" value="P:mitotic DNA replication checkpoint signaling"/>
    <property type="evidence" value="ECO:0007669"/>
    <property type="project" value="TreeGrafter"/>
</dbReference>
<comment type="caution">
    <text evidence="4">The sequence shown here is derived from an EMBL/GenBank/DDBJ whole genome shotgun (WGS) entry which is preliminary data.</text>
</comment>
<gene>
    <name evidence="4" type="ORF">GNI_093230</name>
</gene>
<dbReference type="Gene3D" id="1.10.8.60">
    <property type="match status" value="1"/>
</dbReference>
<evidence type="ECO:0000256" key="2">
    <source>
        <dbReference type="SAM" id="MobiDB-lite"/>
    </source>
</evidence>
<dbReference type="VEuPathDB" id="CryptoDB:GNI_093230"/>
<dbReference type="AlphaFoldDB" id="A0A023B595"/>
<feature type="compositionally biased region" description="Basic and acidic residues" evidence="2">
    <location>
        <begin position="40"/>
        <end position="52"/>
    </location>
</feature>
<feature type="compositionally biased region" description="Basic residues" evidence="2">
    <location>
        <begin position="316"/>
        <end position="325"/>
    </location>
</feature>
<name>A0A023B595_GRENI</name>
<dbReference type="InterPro" id="IPR050311">
    <property type="entry name" value="ORC1/CDC6"/>
</dbReference>
<feature type="compositionally biased region" description="Low complexity" evidence="2">
    <location>
        <begin position="238"/>
        <end position="255"/>
    </location>
</feature>
<feature type="compositionally biased region" description="Low complexity" evidence="2">
    <location>
        <begin position="113"/>
        <end position="131"/>
    </location>
</feature>
<evidence type="ECO:0000313" key="5">
    <source>
        <dbReference type="Proteomes" id="UP000019763"/>
    </source>
</evidence>
<dbReference type="SUPFAM" id="SSF52540">
    <property type="entry name" value="P-loop containing nucleoside triphosphate hydrolases"/>
    <property type="match status" value="1"/>
</dbReference>
<feature type="region of interest" description="Disordered" evidence="2">
    <location>
        <begin position="1"/>
        <end position="149"/>
    </location>
</feature>
<feature type="compositionally biased region" description="Low complexity" evidence="2">
    <location>
        <begin position="13"/>
        <end position="37"/>
    </location>
</feature>
<dbReference type="PANTHER" id="PTHR10763:SF26">
    <property type="entry name" value="CELL DIVISION CONTROL PROTEIN 6 HOMOLOG"/>
    <property type="match status" value="1"/>
</dbReference>
<feature type="region of interest" description="Disordered" evidence="2">
    <location>
        <begin position="192"/>
        <end position="445"/>
    </location>
</feature>
<evidence type="ECO:0000256" key="1">
    <source>
        <dbReference type="ARBA" id="ARBA00022705"/>
    </source>
</evidence>
<keyword evidence="1" id="KW-0235">DNA replication</keyword>
<dbReference type="PANTHER" id="PTHR10763">
    <property type="entry name" value="CELL DIVISION CONTROL PROTEIN 6-RELATED"/>
    <property type="match status" value="1"/>
</dbReference>
<dbReference type="SMART" id="SM00382">
    <property type="entry name" value="AAA"/>
    <property type="match status" value="1"/>
</dbReference>